<feature type="active site" evidence="16">
    <location>
        <position position="294"/>
    </location>
</feature>
<dbReference type="InterPro" id="IPR003170">
    <property type="entry name" value="MurB"/>
</dbReference>
<evidence type="ECO:0000256" key="8">
    <source>
        <dbReference type="ARBA" id="ARBA00022827"/>
    </source>
</evidence>
<evidence type="ECO:0000256" key="2">
    <source>
        <dbReference type="ARBA" id="ARBA00003921"/>
    </source>
</evidence>
<evidence type="ECO:0000256" key="3">
    <source>
        <dbReference type="ARBA" id="ARBA00004496"/>
    </source>
</evidence>
<dbReference type="InterPro" id="IPR011601">
    <property type="entry name" value="MurB_C"/>
</dbReference>
<dbReference type="GO" id="GO:0009252">
    <property type="term" value="P:peptidoglycan biosynthetic process"/>
    <property type="evidence" value="ECO:0007669"/>
    <property type="project" value="UniProtKB-UniRule"/>
</dbReference>
<evidence type="ECO:0000256" key="16">
    <source>
        <dbReference type="HAMAP-Rule" id="MF_00037"/>
    </source>
</evidence>
<keyword evidence="11 16" id="KW-0573">Peptidoglycan synthesis</keyword>
<dbReference type="Pfam" id="PF01565">
    <property type="entry name" value="FAD_binding_4"/>
    <property type="match status" value="1"/>
</dbReference>
<keyword evidence="8 16" id="KW-0274">FAD</keyword>
<comment type="cofactor">
    <cofactor evidence="1 16">
        <name>FAD</name>
        <dbReference type="ChEBI" id="CHEBI:57692"/>
    </cofactor>
</comment>
<dbReference type="GO" id="GO:0071949">
    <property type="term" value="F:FAD binding"/>
    <property type="evidence" value="ECO:0007669"/>
    <property type="project" value="InterPro"/>
</dbReference>
<evidence type="ECO:0000256" key="11">
    <source>
        <dbReference type="ARBA" id="ARBA00022984"/>
    </source>
</evidence>
<keyword evidence="14 16" id="KW-0961">Cell wall biogenesis/degradation</keyword>
<keyword evidence="12 16" id="KW-0560">Oxidoreductase</keyword>
<dbReference type="InterPro" id="IPR016166">
    <property type="entry name" value="FAD-bd_PCMH"/>
</dbReference>
<organism evidence="18 19">
    <name type="scientific">Candidatus Dormiibacter inghamiae</name>
    <dbReference type="NCBI Taxonomy" id="3127013"/>
    <lineage>
        <taxon>Bacteria</taxon>
        <taxon>Bacillati</taxon>
        <taxon>Candidatus Dormiibacterota</taxon>
        <taxon>Candidatus Dormibacteria</taxon>
        <taxon>Candidatus Dormibacterales</taxon>
        <taxon>Candidatus Dormibacteraceae</taxon>
        <taxon>Candidatus Dormiibacter</taxon>
    </lineage>
</organism>
<comment type="similarity">
    <text evidence="16">Belongs to the MurB family.</text>
</comment>
<evidence type="ECO:0000313" key="19">
    <source>
        <dbReference type="Proteomes" id="UP000620075"/>
    </source>
</evidence>
<keyword evidence="7 16" id="KW-0285">Flavoprotein</keyword>
<evidence type="ECO:0000256" key="1">
    <source>
        <dbReference type="ARBA" id="ARBA00001974"/>
    </source>
</evidence>
<dbReference type="InterPro" id="IPR036635">
    <property type="entry name" value="MurB_C_sf"/>
</dbReference>
<comment type="caution">
    <text evidence="18">The sequence shown here is derived from an EMBL/GenBank/DDBJ whole genome shotgun (WGS) entry which is preliminary data.</text>
</comment>
<feature type="domain" description="FAD-binding PCMH-type" evidence="17">
    <location>
        <begin position="31"/>
        <end position="195"/>
    </location>
</feature>
<evidence type="ECO:0000256" key="9">
    <source>
        <dbReference type="ARBA" id="ARBA00022857"/>
    </source>
</evidence>
<name>A0A934ND10_9BACT</name>
<evidence type="ECO:0000313" key="18">
    <source>
        <dbReference type="EMBL" id="MBJ7604071.1"/>
    </source>
</evidence>
<evidence type="ECO:0000256" key="10">
    <source>
        <dbReference type="ARBA" id="ARBA00022960"/>
    </source>
</evidence>
<dbReference type="GO" id="GO:0005829">
    <property type="term" value="C:cytosol"/>
    <property type="evidence" value="ECO:0007669"/>
    <property type="project" value="TreeGrafter"/>
</dbReference>
<dbReference type="Gene3D" id="3.30.43.10">
    <property type="entry name" value="Uridine Diphospho-n-acetylenolpyruvylglucosamine Reductase, domain 2"/>
    <property type="match status" value="1"/>
</dbReference>
<dbReference type="GO" id="GO:0008762">
    <property type="term" value="F:UDP-N-acetylmuramate dehydrogenase activity"/>
    <property type="evidence" value="ECO:0007669"/>
    <property type="project" value="UniProtKB-UniRule"/>
</dbReference>
<dbReference type="Pfam" id="PF02873">
    <property type="entry name" value="MurB_C"/>
    <property type="match status" value="1"/>
</dbReference>
<comment type="function">
    <text evidence="2 16">Cell wall formation.</text>
</comment>
<feature type="active site" evidence="16">
    <location>
        <position position="171"/>
    </location>
</feature>
<keyword evidence="5 16" id="KW-0963">Cytoplasm</keyword>
<comment type="catalytic activity">
    <reaction evidence="15 16">
        <text>UDP-N-acetyl-alpha-D-muramate + NADP(+) = UDP-N-acetyl-3-O-(1-carboxyvinyl)-alpha-D-glucosamine + NADPH + H(+)</text>
        <dbReference type="Rhea" id="RHEA:12248"/>
        <dbReference type="ChEBI" id="CHEBI:15378"/>
        <dbReference type="ChEBI" id="CHEBI:57783"/>
        <dbReference type="ChEBI" id="CHEBI:58349"/>
        <dbReference type="ChEBI" id="CHEBI:68483"/>
        <dbReference type="ChEBI" id="CHEBI:70757"/>
        <dbReference type="EC" id="1.3.1.98"/>
    </reaction>
</comment>
<dbReference type="GO" id="GO:0071555">
    <property type="term" value="P:cell wall organization"/>
    <property type="evidence" value="ECO:0007669"/>
    <property type="project" value="UniProtKB-KW"/>
</dbReference>
<reference evidence="18 19" key="1">
    <citation type="submission" date="2020-10" db="EMBL/GenBank/DDBJ databases">
        <title>Ca. Dormibacterota MAGs.</title>
        <authorList>
            <person name="Montgomery K."/>
        </authorList>
    </citation>
    <scope>NUCLEOTIDE SEQUENCE [LARGE SCALE GENOMIC DNA]</scope>
    <source>
        <strain evidence="18">SC8811_S16_3</strain>
    </source>
</reference>
<dbReference type="GO" id="GO:0008360">
    <property type="term" value="P:regulation of cell shape"/>
    <property type="evidence" value="ECO:0007669"/>
    <property type="project" value="UniProtKB-KW"/>
</dbReference>
<keyword evidence="10 16" id="KW-0133">Cell shape</keyword>
<dbReference type="PANTHER" id="PTHR21071">
    <property type="entry name" value="UDP-N-ACETYLENOLPYRUVOYLGLUCOSAMINE REDUCTASE"/>
    <property type="match status" value="1"/>
</dbReference>
<dbReference type="RefSeq" id="WP_338181083.1">
    <property type="nucleotide sequence ID" value="NZ_JAEKNQ010000051.1"/>
</dbReference>
<dbReference type="HAMAP" id="MF_00037">
    <property type="entry name" value="MurB"/>
    <property type="match status" value="1"/>
</dbReference>
<evidence type="ECO:0000256" key="6">
    <source>
        <dbReference type="ARBA" id="ARBA00022618"/>
    </source>
</evidence>
<dbReference type="EMBL" id="JAEKNQ010000051">
    <property type="protein sequence ID" value="MBJ7604071.1"/>
    <property type="molecule type" value="Genomic_DNA"/>
</dbReference>
<dbReference type="GO" id="GO:0051301">
    <property type="term" value="P:cell division"/>
    <property type="evidence" value="ECO:0007669"/>
    <property type="project" value="UniProtKB-KW"/>
</dbReference>
<evidence type="ECO:0000256" key="15">
    <source>
        <dbReference type="ARBA" id="ARBA00048914"/>
    </source>
</evidence>
<dbReference type="PANTHER" id="PTHR21071:SF4">
    <property type="entry name" value="UDP-N-ACETYLENOLPYRUVOYLGLUCOSAMINE REDUCTASE"/>
    <property type="match status" value="1"/>
</dbReference>
<comment type="pathway">
    <text evidence="4 16">Cell wall biogenesis; peptidoglycan biosynthesis.</text>
</comment>
<dbReference type="SUPFAM" id="SSF56194">
    <property type="entry name" value="Uridine diphospho-N-Acetylenolpyruvylglucosamine reductase, MurB, C-terminal domain"/>
    <property type="match status" value="1"/>
</dbReference>
<gene>
    <name evidence="16 18" type="primary">murB</name>
    <name evidence="18" type="ORF">JF888_12900</name>
</gene>
<dbReference type="AlphaFoldDB" id="A0A934ND10"/>
<feature type="active site" description="Proton donor" evidence="16">
    <location>
        <position position="224"/>
    </location>
</feature>
<dbReference type="EC" id="1.3.1.98" evidence="16"/>
<protein>
    <recommendedName>
        <fullName evidence="16">UDP-N-acetylenolpyruvoylglucosamine reductase</fullName>
        <ecNumber evidence="16">1.3.1.98</ecNumber>
    </recommendedName>
    <alternativeName>
        <fullName evidence="16">UDP-N-acetylmuramate dehydrogenase</fullName>
    </alternativeName>
</protein>
<evidence type="ECO:0000259" key="17">
    <source>
        <dbReference type="PROSITE" id="PS51387"/>
    </source>
</evidence>
<evidence type="ECO:0000256" key="13">
    <source>
        <dbReference type="ARBA" id="ARBA00023306"/>
    </source>
</evidence>
<dbReference type="InterPro" id="IPR036318">
    <property type="entry name" value="FAD-bd_PCMH-like_sf"/>
</dbReference>
<evidence type="ECO:0000256" key="7">
    <source>
        <dbReference type="ARBA" id="ARBA00022630"/>
    </source>
</evidence>
<dbReference type="Gene3D" id="3.90.78.10">
    <property type="entry name" value="UDP-N-acetylenolpyruvoylglucosamine reductase, C-terminal domain"/>
    <property type="match status" value="1"/>
</dbReference>
<keyword evidence="13 16" id="KW-0131">Cell cycle</keyword>
<sequence>MSWRSPANEGWLRDLPGVRRDQPLARNTSFNIGGPADYFLESETPAELVAACDERGIPYRLLGAGTNLLISDAGVEGVVIRCVNRGWTVHGREVVAQAGLKMMRLARICAEHDLIGFEWAIGVPGTIGGAVCQNAGCWGGQLSDVLLDVAGLIPGEGPRRWQAGELGLGYRSSALRQGRWPGALVETATIRLAPGDGAAAKGDMARLTVERNRTQPIKSKNCGSVFKNPPGDSAGRLIEAAGLRGAREGAAQISEQHANFIINHGGATAADVLELIERARRRVRERFGLDLEPEVEAIGREAVVGRAS</sequence>
<evidence type="ECO:0000256" key="12">
    <source>
        <dbReference type="ARBA" id="ARBA00023002"/>
    </source>
</evidence>
<evidence type="ECO:0000256" key="5">
    <source>
        <dbReference type="ARBA" id="ARBA00022490"/>
    </source>
</evidence>
<evidence type="ECO:0000256" key="4">
    <source>
        <dbReference type="ARBA" id="ARBA00004752"/>
    </source>
</evidence>
<dbReference type="InterPro" id="IPR006094">
    <property type="entry name" value="Oxid_FAD_bind_N"/>
</dbReference>
<dbReference type="NCBIfam" id="TIGR00179">
    <property type="entry name" value="murB"/>
    <property type="match status" value="1"/>
</dbReference>
<keyword evidence="9 16" id="KW-0521">NADP</keyword>
<dbReference type="SUPFAM" id="SSF56176">
    <property type="entry name" value="FAD-binding/transporter-associated domain-like"/>
    <property type="match status" value="1"/>
</dbReference>
<comment type="subcellular location">
    <subcellularLocation>
        <location evidence="3 16">Cytoplasm</location>
    </subcellularLocation>
</comment>
<keyword evidence="6 16" id="KW-0132">Cell division</keyword>
<dbReference type="Proteomes" id="UP000620075">
    <property type="component" value="Unassembled WGS sequence"/>
</dbReference>
<proteinExistence type="inferred from homology"/>
<dbReference type="InterPro" id="IPR016167">
    <property type="entry name" value="FAD-bd_PCMH_sub1"/>
</dbReference>
<dbReference type="PROSITE" id="PS51387">
    <property type="entry name" value="FAD_PCMH"/>
    <property type="match status" value="1"/>
</dbReference>
<accession>A0A934ND10</accession>
<dbReference type="Gene3D" id="3.30.465.10">
    <property type="match status" value="1"/>
</dbReference>
<dbReference type="NCBIfam" id="NF010480">
    <property type="entry name" value="PRK13905.1"/>
    <property type="match status" value="1"/>
</dbReference>
<evidence type="ECO:0000256" key="14">
    <source>
        <dbReference type="ARBA" id="ARBA00023316"/>
    </source>
</evidence>
<dbReference type="InterPro" id="IPR016169">
    <property type="entry name" value="FAD-bd_PCMH_sub2"/>
</dbReference>